<dbReference type="RefSeq" id="WP_104811193.1">
    <property type="nucleotide sequence ID" value="NZ_MQUA01000014.1"/>
</dbReference>
<gene>
    <name evidence="6" type="ORF">BST83_18355</name>
</gene>
<dbReference type="EMBL" id="MQUA01000014">
    <property type="protein sequence ID" value="PQB03270.1"/>
    <property type="molecule type" value="Genomic_DNA"/>
</dbReference>
<keyword evidence="3 5" id="KW-1133">Transmembrane helix</keyword>
<proteinExistence type="predicted"/>
<dbReference type="Proteomes" id="UP000239522">
    <property type="component" value="Unassembled WGS sequence"/>
</dbReference>
<dbReference type="Pfam" id="PF01988">
    <property type="entry name" value="VIT1"/>
    <property type="match status" value="1"/>
</dbReference>
<name>A0A2S7KL05_9FLAO</name>
<reference evidence="6 7" key="1">
    <citation type="submission" date="2016-11" db="EMBL/GenBank/DDBJ databases">
        <title>Trade-off between light-utilization and light-protection in marine flavobacteria.</title>
        <authorList>
            <person name="Kumagai Y."/>
        </authorList>
    </citation>
    <scope>NUCLEOTIDE SEQUENCE [LARGE SCALE GENOMIC DNA]</scope>
    <source>
        <strain evidence="6 7">ATCC 700397</strain>
    </source>
</reference>
<evidence type="ECO:0000256" key="1">
    <source>
        <dbReference type="ARBA" id="ARBA00004127"/>
    </source>
</evidence>
<dbReference type="OrthoDB" id="188924at2"/>
<evidence type="ECO:0000256" key="3">
    <source>
        <dbReference type="ARBA" id="ARBA00022989"/>
    </source>
</evidence>
<dbReference type="InterPro" id="IPR008217">
    <property type="entry name" value="Ccc1_fam"/>
</dbReference>
<dbReference type="PANTHER" id="PTHR31851">
    <property type="entry name" value="FE(2+)/MN(2+) TRANSPORTER PCL1"/>
    <property type="match status" value="1"/>
</dbReference>
<comment type="subcellular location">
    <subcellularLocation>
        <location evidence="1">Endomembrane system</location>
        <topology evidence="1">Multi-pass membrane protein</topology>
    </subcellularLocation>
</comment>
<feature type="transmembrane region" description="Helical" evidence="5">
    <location>
        <begin position="28"/>
        <end position="51"/>
    </location>
</feature>
<accession>A0A2S7KL05</accession>
<evidence type="ECO:0000313" key="7">
    <source>
        <dbReference type="Proteomes" id="UP000239522"/>
    </source>
</evidence>
<evidence type="ECO:0008006" key="8">
    <source>
        <dbReference type="Google" id="ProtNLM"/>
    </source>
</evidence>
<dbReference type="GO" id="GO:0012505">
    <property type="term" value="C:endomembrane system"/>
    <property type="evidence" value="ECO:0007669"/>
    <property type="project" value="UniProtKB-SubCell"/>
</dbReference>
<dbReference type="GO" id="GO:0005384">
    <property type="term" value="F:manganese ion transmembrane transporter activity"/>
    <property type="evidence" value="ECO:0007669"/>
    <property type="project" value="InterPro"/>
</dbReference>
<dbReference type="AlphaFoldDB" id="A0A2S7KL05"/>
<keyword evidence="7" id="KW-1185">Reference proteome</keyword>
<sequence length="241" mass="25751">MKEKSKKTAELDDYLDNHYIHRSNWLRAAVLGANDGILSTASLAIGVAAATDLREPIILATLAGLVAGALSMAAGEYVSVSSQTDVENADIERERLELEEMPELELQRLADIYEQRGLKKETALIVAKELTEKDALAAHVRDELGINEMNQANPIQAALASGAAFTIGGLLPFLVTLFLPLNSMEYSIYGFATVFLIILGALAAKAGGSKIGIAVLRITFWGTVAMGLTAAVGYIFNVNVV</sequence>
<dbReference type="CDD" id="cd02432">
    <property type="entry name" value="Nodulin-21_like_1"/>
    <property type="match status" value="1"/>
</dbReference>
<evidence type="ECO:0000256" key="2">
    <source>
        <dbReference type="ARBA" id="ARBA00022692"/>
    </source>
</evidence>
<keyword evidence="2 5" id="KW-0812">Transmembrane</keyword>
<feature type="transmembrane region" description="Helical" evidence="5">
    <location>
        <begin position="186"/>
        <end position="204"/>
    </location>
</feature>
<keyword evidence="4 5" id="KW-0472">Membrane</keyword>
<organism evidence="6 7">
    <name type="scientific">Polaribacter filamentus</name>
    <dbReference type="NCBI Taxonomy" id="53483"/>
    <lineage>
        <taxon>Bacteria</taxon>
        <taxon>Pseudomonadati</taxon>
        <taxon>Bacteroidota</taxon>
        <taxon>Flavobacteriia</taxon>
        <taxon>Flavobacteriales</taxon>
        <taxon>Flavobacteriaceae</taxon>
    </lineage>
</organism>
<evidence type="ECO:0000313" key="6">
    <source>
        <dbReference type="EMBL" id="PQB03270.1"/>
    </source>
</evidence>
<comment type="caution">
    <text evidence="6">The sequence shown here is derived from an EMBL/GenBank/DDBJ whole genome shotgun (WGS) entry which is preliminary data.</text>
</comment>
<evidence type="ECO:0000256" key="5">
    <source>
        <dbReference type="SAM" id="Phobius"/>
    </source>
</evidence>
<evidence type="ECO:0000256" key="4">
    <source>
        <dbReference type="ARBA" id="ARBA00023136"/>
    </source>
</evidence>
<feature type="transmembrane region" description="Helical" evidence="5">
    <location>
        <begin position="57"/>
        <end position="78"/>
    </location>
</feature>
<feature type="transmembrane region" description="Helical" evidence="5">
    <location>
        <begin position="211"/>
        <end position="236"/>
    </location>
</feature>
<protein>
    <recommendedName>
        <fullName evidence="8">VIT family protein</fullName>
    </recommendedName>
</protein>
<feature type="transmembrane region" description="Helical" evidence="5">
    <location>
        <begin position="157"/>
        <end position="180"/>
    </location>
</feature>
<dbReference type="GO" id="GO:0030026">
    <property type="term" value="P:intracellular manganese ion homeostasis"/>
    <property type="evidence" value="ECO:0007669"/>
    <property type="project" value="InterPro"/>
</dbReference>